<dbReference type="Pfam" id="PF01557">
    <property type="entry name" value="FAA_hydrolase"/>
    <property type="match status" value="1"/>
</dbReference>
<name>A0A9X4Y8H7_9GAMM</name>
<evidence type="ECO:0000313" key="4">
    <source>
        <dbReference type="Proteomes" id="UP000460751"/>
    </source>
</evidence>
<dbReference type="GO" id="GO:0046872">
    <property type="term" value="F:metal ion binding"/>
    <property type="evidence" value="ECO:0007669"/>
    <property type="project" value="UniProtKB-KW"/>
</dbReference>
<evidence type="ECO:0000313" key="3">
    <source>
        <dbReference type="EMBL" id="MYL25397.1"/>
    </source>
</evidence>
<keyword evidence="1" id="KW-0479">Metal-binding</keyword>
<dbReference type="RefSeq" id="WP_160897852.1">
    <property type="nucleotide sequence ID" value="NZ_WMEX01000001.1"/>
</dbReference>
<protein>
    <submittedName>
        <fullName evidence="3">Fumarylacetoacetate hydrolase family protein</fullName>
    </submittedName>
</protein>
<dbReference type="PANTHER" id="PTHR11820">
    <property type="entry name" value="ACYLPYRUVASE"/>
    <property type="match status" value="1"/>
</dbReference>
<dbReference type="InterPro" id="IPR011234">
    <property type="entry name" value="Fumarylacetoacetase-like_C"/>
</dbReference>
<keyword evidence="3" id="KW-0378">Hydrolase</keyword>
<dbReference type="InterPro" id="IPR036663">
    <property type="entry name" value="Fumarylacetoacetase_C_sf"/>
</dbReference>
<proteinExistence type="predicted"/>
<reference evidence="3 4" key="1">
    <citation type="submission" date="2019-11" db="EMBL/GenBank/DDBJ databases">
        <title>Genome sequences of 17 halophilic strains isolated from different environments.</title>
        <authorList>
            <person name="Furrow R.E."/>
        </authorList>
    </citation>
    <scope>NUCLEOTIDE SEQUENCE [LARGE SCALE GENOMIC DNA]</scope>
    <source>
        <strain evidence="3 4">22507_15_FS</strain>
    </source>
</reference>
<dbReference type="PANTHER" id="PTHR11820:SF7">
    <property type="entry name" value="ACYLPYRUVASE FAHD1, MITOCHONDRIAL"/>
    <property type="match status" value="1"/>
</dbReference>
<sequence length="220" mass="23501">MTLPRARFLEGTSSDTPITKAVCVGRNYAEHAAELDNPVPTEPLLFIKPPSAITELEAGIRLPPVDEPVHYETELALLIGRRLSHANETEADAAITGLGLALDLTLRQTQSRLKKEGHPWEIAKAFDGACPLSRFIPRAGLTTGNLQFTLAIDGEPRQSGDTADMIKPIPALVSYMSKHFTLEPGDVVLTGTPAGVGVLASGSELTLTLEDQLTIATSVL</sequence>
<accession>A0A9X4Y8H7</accession>
<gene>
    <name evidence="3" type="ORF">GLW01_01165</name>
</gene>
<dbReference type="OrthoDB" id="9805307at2"/>
<dbReference type="Proteomes" id="UP000460751">
    <property type="component" value="Unassembled WGS sequence"/>
</dbReference>
<comment type="caution">
    <text evidence="3">The sequence shown here is derived from an EMBL/GenBank/DDBJ whole genome shotgun (WGS) entry which is preliminary data.</text>
</comment>
<feature type="domain" description="Fumarylacetoacetase-like C-terminal" evidence="2">
    <location>
        <begin position="20"/>
        <end position="216"/>
    </location>
</feature>
<dbReference type="AlphaFoldDB" id="A0A9X4Y8H7"/>
<dbReference type="NCBIfam" id="NF007967">
    <property type="entry name" value="PRK10691.1"/>
    <property type="match status" value="1"/>
</dbReference>
<organism evidence="3 4">
    <name type="scientific">Vreelandella halophila</name>
    <dbReference type="NCBI Taxonomy" id="86177"/>
    <lineage>
        <taxon>Bacteria</taxon>
        <taxon>Pseudomonadati</taxon>
        <taxon>Pseudomonadota</taxon>
        <taxon>Gammaproteobacteria</taxon>
        <taxon>Oceanospirillales</taxon>
        <taxon>Halomonadaceae</taxon>
        <taxon>Vreelandella</taxon>
    </lineage>
</organism>
<dbReference type="GO" id="GO:0018773">
    <property type="term" value="F:acetylpyruvate hydrolase activity"/>
    <property type="evidence" value="ECO:0007669"/>
    <property type="project" value="TreeGrafter"/>
</dbReference>
<dbReference type="EMBL" id="WMEX01000001">
    <property type="protein sequence ID" value="MYL25397.1"/>
    <property type="molecule type" value="Genomic_DNA"/>
</dbReference>
<keyword evidence="4" id="KW-1185">Reference proteome</keyword>
<evidence type="ECO:0000256" key="1">
    <source>
        <dbReference type="ARBA" id="ARBA00022723"/>
    </source>
</evidence>
<dbReference type="SUPFAM" id="SSF56529">
    <property type="entry name" value="FAH"/>
    <property type="match status" value="1"/>
</dbReference>
<dbReference type="Gene3D" id="3.90.850.10">
    <property type="entry name" value="Fumarylacetoacetase-like, C-terminal domain"/>
    <property type="match status" value="1"/>
</dbReference>
<evidence type="ECO:0000259" key="2">
    <source>
        <dbReference type="Pfam" id="PF01557"/>
    </source>
</evidence>